<dbReference type="SUPFAM" id="SSF81383">
    <property type="entry name" value="F-box domain"/>
    <property type="match status" value="1"/>
</dbReference>
<dbReference type="InterPro" id="IPR036047">
    <property type="entry name" value="F-box-like_dom_sf"/>
</dbReference>
<proteinExistence type="predicted"/>
<dbReference type="Proteomes" id="UP000242146">
    <property type="component" value="Unassembled WGS sequence"/>
</dbReference>
<dbReference type="InterPro" id="IPR032675">
    <property type="entry name" value="LRR_dom_sf"/>
</dbReference>
<evidence type="ECO:0000313" key="4">
    <source>
        <dbReference type="Proteomes" id="UP000242146"/>
    </source>
</evidence>
<dbReference type="InterPro" id="IPR001810">
    <property type="entry name" value="F-box_dom"/>
</dbReference>
<protein>
    <recommendedName>
        <fullName evidence="2">F-box domain-containing protein</fullName>
    </recommendedName>
</protein>
<feature type="compositionally biased region" description="Low complexity" evidence="1">
    <location>
        <begin position="180"/>
        <end position="197"/>
    </location>
</feature>
<feature type="region of interest" description="Disordered" evidence="1">
    <location>
        <begin position="163"/>
        <end position="197"/>
    </location>
</feature>
<dbReference type="SMART" id="SM00256">
    <property type="entry name" value="FBOX"/>
    <property type="match status" value="1"/>
</dbReference>
<dbReference type="EMBL" id="MCGT01000006">
    <property type="protein sequence ID" value="ORX58749.1"/>
    <property type="molecule type" value="Genomic_DNA"/>
</dbReference>
<dbReference type="Pfam" id="PF12937">
    <property type="entry name" value="F-box-like"/>
    <property type="match status" value="1"/>
</dbReference>
<sequence length="727" mass="82267">MTTLLALPLEILQQIVSHLTSDDILTCCCVCKTIHHAVYPNLFHHVFIRNGRALTKFLHSLNTNMDDAEHSLGCATRDLRLRFCRMNVQQLQDLTTHCPRLTSLDIDHFTWSQLINKEYEHQRSRLTFTNPEFALNPDMELGQLITHLAPSNHPTPPTVVAGHPKPASGRDHADVAFDNSTAAHPDPASPSASSSRHPTIDYRLSLNAMVATLTTTPLSELRSHLFSRLLKTTFQHYHHLTALHLDLDDGLSRSVDIYHILDLVPHLLHLKLNHAFHILTITDIEYVHNACRHLKHLELTGFCLNRLQIGQHHSIAKNHVLESLVLRFSSGWSYYWHWLWYIGRKYASQLKVLECNCTASMGLYRALDGTAIIQNCYSVFAQQHAASLQQFSLVNLSTSQDLWHQMIQSSQPTSPSPAATNITKAKFTNQHPIGDLHLIRSILTYLKPSIQDLVISLPNLNDAGPFGCVLDVMNGLHQCTYLTRLTLKLPPYVFAPPDHSGVGVALDTLLRHGAHLKWLAMEHGTLSLVDAVPPNHPLTGLELHHVNLSTSFLCSGLMPLNHLKHITLAKCVIHCTYGIPNDVCLPVSMAWHFPPHRSLHVDLNYLRFYQCGNLNGDRLNDITLYELSTDRARSWMISHDRRVVPLTESMGRRSAGELRRRPTTDSRRGYIEYDFVETEVDNALADEVIATRTTGQSVLEQQYCIKLVVHAMSKLTINQHIVVHHRR</sequence>
<dbReference type="AlphaFoldDB" id="A0A1X2GPT1"/>
<evidence type="ECO:0000256" key="1">
    <source>
        <dbReference type="SAM" id="MobiDB-lite"/>
    </source>
</evidence>
<comment type="caution">
    <text evidence="3">The sequence shown here is derived from an EMBL/GenBank/DDBJ whole genome shotgun (WGS) entry which is preliminary data.</text>
</comment>
<feature type="domain" description="F-box" evidence="2">
    <location>
        <begin position="1"/>
        <end position="50"/>
    </location>
</feature>
<name>A0A1X2GPT1_9FUNG</name>
<evidence type="ECO:0000313" key="3">
    <source>
        <dbReference type="EMBL" id="ORX58749.1"/>
    </source>
</evidence>
<accession>A0A1X2GPT1</accession>
<dbReference type="CDD" id="cd09917">
    <property type="entry name" value="F-box_SF"/>
    <property type="match status" value="1"/>
</dbReference>
<dbReference type="PROSITE" id="PS50181">
    <property type="entry name" value="FBOX"/>
    <property type="match status" value="1"/>
</dbReference>
<gene>
    <name evidence="3" type="ORF">DM01DRAFT_1405381</name>
</gene>
<organism evidence="3 4">
    <name type="scientific">Hesseltinella vesiculosa</name>
    <dbReference type="NCBI Taxonomy" id="101127"/>
    <lineage>
        <taxon>Eukaryota</taxon>
        <taxon>Fungi</taxon>
        <taxon>Fungi incertae sedis</taxon>
        <taxon>Mucoromycota</taxon>
        <taxon>Mucoromycotina</taxon>
        <taxon>Mucoromycetes</taxon>
        <taxon>Mucorales</taxon>
        <taxon>Cunninghamellaceae</taxon>
        <taxon>Hesseltinella</taxon>
    </lineage>
</organism>
<dbReference type="Gene3D" id="3.80.10.10">
    <property type="entry name" value="Ribonuclease Inhibitor"/>
    <property type="match status" value="1"/>
</dbReference>
<keyword evidence="4" id="KW-1185">Reference proteome</keyword>
<evidence type="ECO:0000259" key="2">
    <source>
        <dbReference type="PROSITE" id="PS50181"/>
    </source>
</evidence>
<reference evidence="3 4" key="1">
    <citation type="submission" date="2016-07" db="EMBL/GenBank/DDBJ databases">
        <title>Pervasive Adenine N6-methylation of Active Genes in Fungi.</title>
        <authorList>
            <consortium name="DOE Joint Genome Institute"/>
            <person name="Mondo S.J."/>
            <person name="Dannebaum R.O."/>
            <person name="Kuo R.C."/>
            <person name="Labutti K."/>
            <person name="Haridas S."/>
            <person name="Kuo A."/>
            <person name="Salamov A."/>
            <person name="Ahrendt S.R."/>
            <person name="Lipzen A."/>
            <person name="Sullivan W."/>
            <person name="Andreopoulos W.B."/>
            <person name="Clum A."/>
            <person name="Lindquist E."/>
            <person name="Daum C."/>
            <person name="Ramamoorthy G.K."/>
            <person name="Gryganskyi A."/>
            <person name="Culley D."/>
            <person name="Magnuson J.K."/>
            <person name="James T.Y."/>
            <person name="O'Malley M.A."/>
            <person name="Stajich J.E."/>
            <person name="Spatafora J.W."/>
            <person name="Visel A."/>
            <person name="Grigoriev I.V."/>
        </authorList>
    </citation>
    <scope>NUCLEOTIDE SEQUENCE [LARGE SCALE GENOMIC DNA]</scope>
    <source>
        <strain evidence="3 4">NRRL 3301</strain>
    </source>
</reference>
<dbReference type="OrthoDB" id="2234898at2759"/>